<dbReference type="InterPro" id="IPR016181">
    <property type="entry name" value="Acyl_CoA_acyltransferase"/>
</dbReference>
<feature type="domain" description="N-acetyltransferase" evidence="1">
    <location>
        <begin position="65"/>
        <end position="136"/>
    </location>
</feature>
<name>A0A1Y1HWL7_KLENI</name>
<dbReference type="Pfam" id="PF00583">
    <property type="entry name" value="Acetyltransf_1"/>
    <property type="match status" value="1"/>
</dbReference>
<evidence type="ECO:0000313" key="2">
    <source>
        <dbReference type="EMBL" id="GAQ82553.1"/>
    </source>
</evidence>
<dbReference type="OrthoDB" id="2019666at2759"/>
<protein>
    <recommendedName>
        <fullName evidence="1">N-acetyltransferase domain-containing protein</fullName>
    </recommendedName>
</protein>
<dbReference type="STRING" id="105231.A0A1Y1HWL7"/>
<sequence length="251" mass="27941">MSVNDVSNIHYECVGAAEARQDFDLLRACSELFTGHYGVWGESASRVGARPGARVAMRPGRLRDTCLFDEDTCSLVVAKEAGRLIGHAFVCTFPAFPFDPPLEGTVVWVTQLVVHRDYRHRGIATELCRQALARAQILVTKPPVTYFGLVSSHPYAVRSIERAGGVTCRPWQSEGLANALVAASGIPYVQGKRIDLDERCVIQTDFFVDHSEVDRLAEAEQDWRLGKLEEGEEYFAFARLPSDREASKYCQ</sequence>
<dbReference type="AlphaFoldDB" id="A0A1Y1HWL7"/>
<evidence type="ECO:0000259" key="1">
    <source>
        <dbReference type="Pfam" id="PF00583"/>
    </source>
</evidence>
<gene>
    <name evidence="2" type="ORF">KFL_001150140</name>
</gene>
<dbReference type="OMA" id="NVCWITQ"/>
<keyword evidence="3" id="KW-1185">Reference proteome</keyword>
<evidence type="ECO:0000313" key="3">
    <source>
        <dbReference type="Proteomes" id="UP000054558"/>
    </source>
</evidence>
<dbReference type="GO" id="GO:0016747">
    <property type="term" value="F:acyltransferase activity, transferring groups other than amino-acyl groups"/>
    <property type="evidence" value="ECO:0007669"/>
    <property type="project" value="InterPro"/>
</dbReference>
<proteinExistence type="predicted"/>
<dbReference type="CDD" id="cd04301">
    <property type="entry name" value="NAT_SF"/>
    <property type="match status" value="1"/>
</dbReference>
<organism evidence="2 3">
    <name type="scientific">Klebsormidium nitens</name>
    <name type="common">Green alga</name>
    <name type="synonym">Ulothrix nitens</name>
    <dbReference type="NCBI Taxonomy" id="105231"/>
    <lineage>
        <taxon>Eukaryota</taxon>
        <taxon>Viridiplantae</taxon>
        <taxon>Streptophyta</taxon>
        <taxon>Klebsormidiophyceae</taxon>
        <taxon>Klebsormidiales</taxon>
        <taxon>Klebsormidiaceae</taxon>
        <taxon>Klebsormidium</taxon>
    </lineage>
</organism>
<dbReference type="Proteomes" id="UP000054558">
    <property type="component" value="Unassembled WGS sequence"/>
</dbReference>
<dbReference type="InterPro" id="IPR000182">
    <property type="entry name" value="GNAT_dom"/>
</dbReference>
<dbReference type="EMBL" id="DF237064">
    <property type="protein sequence ID" value="GAQ82553.1"/>
    <property type="molecule type" value="Genomic_DNA"/>
</dbReference>
<reference evidence="2 3" key="1">
    <citation type="journal article" date="2014" name="Nat. Commun.">
        <title>Klebsormidium flaccidum genome reveals primary factors for plant terrestrial adaptation.</title>
        <authorList>
            <person name="Hori K."/>
            <person name="Maruyama F."/>
            <person name="Fujisawa T."/>
            <person name="Togashi T."/>
            <person name="Yamamoto N."/>
            <person name="Seo M."/>
            <person name="Sato S."/>
            <person name="Yamada T."/>
            <person name="Mori H."/>
            <person name="Tajima N."/>
            <person name="Moriyama T."/>
            <person name="Ikeuchi M."/>
            <person name="Watanabe M."/>
            <person name="Wada H."/>
            <person name="Kobayashi K."/>
            <person name="Saito M."/>
            <person name="Masuda T."/>
            <person name="Sasaki-Sekimoto Y."/>
            <person name="Mashiguchi K."/>
            <person name="Awai K."/>
            <person name="Shimojima M."/>
            <person name="Masuda S."/>
            <person name="Iwai M."/>
            <person name="Nobusawa T."/>
            <person name="Narise T."/>
            <person name="Kondo S."/>
            <person name="Saito H."/>
            <person name="Sato R."/>
            <person name="Murakawa M."/>
            <person name="Ihara Y."/>
            <person name="Oshima-Yamada Y."/>
            <person name="Ohtaka K."/>
            <person name="Satoh M."/>
            <person name="Sonobe K."/>
            <person name="Ishii M."/>
            <person name="Ohtani R."/>
            <person name="Kanamori-Sato M."/>
            <person name="Honoki R."/>
            <person name="Miyazaki D."/>
            <person name="Mochizuki H."/>
            <person name="Umetsu J."/>
            <person name="Higashi K."/>
            <person name="Shibata D."/>
            <person name="Kamiya Y."/>
            <person name="Sato N."/>
            <person name="Nakamura Y."/>
            <person name="Tabata S."/>
            <person name="Ida S."/>
            <person name="Kurokawa K."/>
            <person name="Ohta H."/>
        </authorList>
    </citation>
    <scope>NUCLEOTIDE SEQUENCE [LARGE SCALE GENOMIC DNA]</scope>
    <source>
        <strain evidence="2 3">NIES-2285</strain>
    </source>
</reference>
<dbReference type="SUPFAM" id="SSF55729">
    <property type="entry name" value="Acyl-CoA N-acyltransferases (Nat)"/>
    <property type="match status" value="1"/>
</dbReference>
<accession>A0A1Y1HWL7</accession>
<dbReference type="Gene3D" id="3.40.630.30">
    <property type="match status" value="1"/>
</dbReference>